<dbReference type="GO" id="GO:0071345">
    <property type="term" value="P:cellular response to cytokine stimulus"/>
    <property type="evidence" value="ECO:0007669"/>
    <property type="project" value="UniProtKB-ARBA"/>
</dbReference>
<dbReference type="GO" id="GO:0045087">
    <property type="term" value="P:innate immune response"/>
    <property type="evidence" value="ECO:0007669"/>
    <property type="project" value="UniProtKB-ARBA"/>
</dbReference>
<feature type="region of interest" description="Disordered" evidence="4">
    <location>
        <begin position="528"/>
        <end position="562"/>
    </location>
</feature>
<dbReference type="CDD" id="cd08794">
    <property type="entry name" value="Death_IRAK1"/>
    <property type="match status" value="1"/>
</dbReference>
<dbReference type="Pfam" id="PF00069">
    <property type="entry name" value="Pkinase"/>
    <property type="match status" value="1"/>
</dbReference>
<evidence type="ECO:0000259" key="5">
    <source>
        <dbReference type="PROSITE" id="PS50011"/>
    </source>
</evidence>
<dbReference type="Proteomes" id="UP000265040">
    <property type="component" value="Chromosome 7"/>
</dbReference>
<feature type="binding site" evidence="3">
    <location>
        <position position="198"/>
    </location>
    <ligand>
        <name>ATP</name>
        <dbReference type="ChEBI" id="CHEBI:30616"/>
    </ligand>
</feature>
<dbReference type="SMART" id="SM00220">
    <property type="entry name" value="S_TKc"/>
    <property type="match status" value="1"/>
</dbReference>
<dbReference type="GO" id="GO:0005886">
    <property type="term" value="C:plasma membrane"/>
    <property type="evidence" value="ECO:0007669"/>
    <property type="project" value="TreeGrafter"/>
</dbReference>
<evidence type="ECO:0000313" key="7">
    <source>
        <dbReference type="Proteomes" id="UP000265040"/>
    </source>
</evidence>
<accession>A0A7N6BZZ4</accession>
<dbReference type="InterPro" id="IPR011029">
    <property type="entry name" value="DEATH-like_dom_sf"/>
</dbReference>
<evidence type="ECO:0000256" key="2">
    <source>
        <dbReference type="ARBA" id="ARBA00022840"/>
    </source>
</evidence>
<dbReference type="Ensembl" id="ENSATET00000043328.2">
    <property type="protein sequence ID" value="ENSATEP00000069360.1"/>
    <property type="gene ID" value="ENSATEG00000019432.3"/>
</dbReference>
<evidence type="ECO:0000256" key="4">
    <source>
        <dbReference type="SAM" id="MobiDB-lite"/>
    </source>
</evidence>
<proteinExistence type="predicted"/>
<dbReference type="AlphaFoldDB" id="A0A7N6BZZ4"/>
<reference evidence="6" key="2">
    <citation type="submission" date="2025-08" db="UniProtKB">
        <authorList>
            <consortium name="Ensembl"/>
        </authorList>
    </citation>
    <scope>IDENTIFICATION</scope>
</reference>
<feature type="region of interest" description="Disordered" evidence="4">
    <location>
        <begin position="117"/>
        <end position="136"/>
    </location>
</feature>
<feature type="region of interest" description="Disordered" evidence="4">
    <location>
        <begin position="576"/>
        <end position="606"/>
    </location>
</feature>
<feature type="compositionally biased region" description="Polar residues" evidence="4">
    <location>
        <begin position="576"/>
        <end position="599"/>
    </location>
</feature>
<dbReference type="InterPro" id="IPR008271">
    <property type="entry name" value="Ser/Thr_kinase_AS"/>
</dbReference>
<reference evidence="6" key="3">
    <citation type="submission" date="2025-09" db="UniProtKB">
        <authorList>
            <consortium name="Ensembl"/>
        </authorList>
    </citation>
    <scope>IDENTIFICATION</scope>
</reference>
<dbReference type="InterPro" id="IPR035533">
    <property type="entry name" value="Death_IRAK1"/>
</dbReference>
<feature type="compositionally biased region" description="Low complexity" evidence="4">
    <location>
        <begin position="528"/>
        <end position="551"/>
    </location>
</feature>
<evidence type="ECO:0000256" key="1">
    <source>
        <dbReference type="ARBA" id="ARBA00022741"/>
    </source>
</evidence>
<dbReference type="Gene3D" id="1.10.510.10">
    <property type="entry name" value="Transferase(Phosphotransferase) domain 1"/>
    <property type="match status" value="1"/>
</dbReference>
<dbReference type="InterPro" id="IPR000719">
    <property type="entry name" value="Prot_kinase_dom"/>
</dbReference>
<evidence type="ECO:0000313" key="6">
    <source>
        <dbReference type="Ensembl" id="ENSATEP00000069360.1"/>
    </source>
</evidence>
<organism evidence="6 7">
    <name type="scientific">Anabas testudineus</name>
    <name type="common">Climbing perch</name>
    <name type="synonym">Anthias testudineus</name>
    <dbReference type="NCBI Taxonomy" id="64144"/>
    <lineage>
        <taxon>Eukaryota</taxon>
        <taxon>Metazoa</taxon>
        <taxon>Chordata</taxon>
        <taxon>Craniata</taxon>
        <taxon>Vertebrata</taxon>
        <taxon>Euteleostomi</taxon>
        <taxon>Actinopterygii</taxon>
        <taxon>Neopterygii</taxon>
        <taxon>Teleostei</taxon>
        <taxon>Neoteleostei</taxon>
        <taxon>Acanthomorphata</taxon>
        <taxon>Anabantaria</taxon>
        <taxon>Anabantiformes</taxon>
        <taxon>Anabantoidei</taxon>
        <taxon>Anabantidae</taxon>
        <taxon>Anabas</taxon>
    </lineage>
</organism>
<dbReference type="InterPro" id="IPR000488">
    <property type="entry name" value="Death_dom"/>
</dbReference>
<keyword evidence="7" id="KW-1185">Reference proteome</keyword>
<feature type="domain" description="Protein kinase" evidence="5">
    <location>
        <begin position="171"/>
        <end position="466"/>
    </location>
</feature>
<sequence length="669" mass="73357">MSGGDLRVQFLYNLPSSVLWEFCRVMDGLSDLDWTRFASEVLRDQTAVRLAERRERRTDWVMNQWENRNGKVGELIDLLEHLQLLRPRDVILCSAQSDESQRFSNRCVLYSVDEGGGRPLPRPAPPPSILQSNLHRPPQVTQPPLVEACSGAGAGVMCWSYEEVHAGTDGFSSSLQVGEGGFGVVYRATLRNTDCAVKRLKQDCLLDWTLLKESFQNEVDKLSKFRHPNIVDLLGFSEGGGSVCLIYSYMENRSVEDQLHNERAGLSWTQRVTVVEGASAALQFLHSPPDIRTPLIHGDIKSSNILLDRHLEPKLADFGLARFASRSSSCRSAAQTASVGKTATVRGTLAYLPDEYVRNGELSTAVDVYSFGVVLLEVLTGRRALEKDQKSGERYLKDLVGEAEDSPAGWSATAWRKQLDHRLITGQAADPVGFLEMGALACRCLDKKRKKRPAMTEVFGKLKDMLHMVRKTNSSPLPLPPSYSFPHPAFSLDSSVEALSNQLSKLGPLEDMYQPCLSSHSSFSSLSSLASPHPLHSSSSSLTTTTSSSFADPCETDESRGFSQYNLRSLSPSIRDQYHYTTGPTESQFSQPSVPTEDQYSFPPQPICTIDRPRAKAVVGASTGPDTSTGSILECLSPAGSLQSSSSGPLGTSNSSLKDQTALVSCIIH</sequence>
<keyword evidence="1 3" id="KW-0547">Nucleotide-binding</keyword>
<dbReference type="PROSITE" id="PS00107">
    <property type="entry name" value="PROTEIN_KINASE_ATP"/>
    <property type="match status" value="1"/>
</dbReference>
<dbReference type="Gene3D" id="3.30.200.20">
    <property type="entry name" value="Phosphorylase Kinase, domain 1"/>
    <property type="match status" value="1"/>
</dbReference>
<dbReference type="GO" id="GO:0007165">
    <property type="term" value="P:signal transduction"/>
    <property type="evidence" value="ECO:0007669"/>
    <property type="project" value="InterPro"/>
</dbReference>
<dbReference type="PANTHER" id="PTHR27001:SF939">
    <property type="entry name" value="INTERLEUKIN 1 RECEPTOR ASSOCIATED KINASE 1"/>
    <property type="match status" value="1"/>
</dbReference>
<keyword evidence="2 3" id="KW-0067">ATP-binding</keyword>
<evidence type="ECO:0000256" key="3">
    <source>
        <dbReference type="PROSITE-ProRule" id="PRU10141"/>
    </source>
</evidence>
<dbReference type="Gene3D" id="1.10.533.10">
    <property type="entry name" value="Death Domain, Fas"/>
    <property type="match status" value="1"/>
</dbReference>
<dbReference type="PANTHER" id="PTHR27001">
    <property type="entry name" value="OS01G0253100 PROTEIN"/>
    <property type="match status" value="1"/>
</dbReference>
<dbReference type="GeneTree" id="ENSGT00940000160502"/>
<reference evidence="6" key="1">
    <citation type="submission" date="2021-04" db="EMBL/GenBank/DDBJ databases">
        <authorList>
            <consortium name="Wellcome Sanger Institute Data Sharing"/>
        </authorList>
    </citation>
    <scope>NUCLEOTIDE SEQUENCE [LARGE SCALE GENOMIC DNA]</scope>
</reference>
<name>A0A7N6BZZ4_ANATE</name>
<dbReference type="SUPFAM" id="SSF47986">
    <property type="entry name" value="DEATH domain"/>
    <property type="match status" value="1"/>
</dbReference>
<dbReference type="PROSITE" id="PS00108">
    <property type="entry name" value="PROTEIN_KINASE_ST"/>
    <property type="match status" value="1"/>
</dbReference>
<dbReference type="GO" id="GO:0005524">
    <property type="term" value="F:ATP binding"/>
    <property type="evidence" value="ECO:0007669"/>
    <property type="project" value="UniProtKB-UniRule"/>
</dbReference>
<dbReference type="GO" id="GO:0004672">
    <property type="term" value="F:protein kinase activity"/>
    <property type="evidence" value="ECO:0007669"/>
    <property type="project" value="InterPro"/>
</dbReference>
<dbReference type="InterPro" id="IPR011009">
    <property type="entry name" value="Kinase-like_dom_sf"/>
</dbReference>
<gene>
    <name evidence="6" type="primary">IRAK1</name>
</gene>
<dbReference type="InterPro" id="IPR017441">
    <property type="entry name" value="Protein_kinase_ATP_BS"/>
</dbReference>
<protein>
    <recommendedName>
        <fullName evidence="5">Protein kinase domain-containing protein</fullName>
    </recommendedName>
</protein>
<dbReference type="Pfam" id="PF00531">
    <property type="entry name" value="Death"/>
    <property type="match status" value="1"/>
</dbReference>
<dbReference type="PROSITE" id="PS50011">
    <property type="entry name" value="PROTEIN_KINASE_DOM"/>
    <property type="match status" value="1"/>
</dbReference>
<dbReference type="SUPFAM" id="SSF56112">
    <property type="entry name" value="Protein kinase-like (PK-like)"/>
    <property type="match status" value="1"/>
</dbReference>